<evidence type="ECO:0000256" key="1">
    <source>
        <dbReference type="SAM" id="MobiDB-lite"/>
    </source>
</evidence>
<dbReference type="AlphaFoldDB" id="A0A0F9VJS6"/>
<name>A0A0F9VJS6_9ZZZZ</name>
<reference evidence="2" key="1">
    <citation type="journal article" date="2015" name="Nature">
        <title>Complex archaea that bridge the gap between prokaryotes and eukaryotes.</title>
        <authorList>
            <person name="Spang A."/>
            <person name="Saw J.H."/>
            <person name="Jorgensen S.L."/>
            <person name="Zaremba-Niedzwiedzka K."/>
            <person name="Martijn J."/>
            <person name="Lind A.E."/>
            <person name="van Eijk R."/>
            <person name="Schleper C."/>
            <person name="Guy L."/>
            <person name="Ettema T.J."/>
        </authorList>
    </citation>
    <scope>NUCLEOTIDE SEQUENCE</scope>
</reference>
<accession>A0A0F9VJS6</accession>
<gene>
    <name evidence="2" type="ORF">LCGC14_0397090</name>
</gene>
<sequence>MPKYSEEDGFDMGEYLGSNEDAAYAEEEELRRAGPREDEPNMVTVSDKPVHLDKGFRFNDNAWTCLACGRLAKRGPSRMVYCDCGRRTRL</sequence>
<dbReference type="EMBL" id="LAZR01000337">
    <property type="protein sequence ID" value="KKN73761.1"/>
    <property type="molecule type" value="Genomic_DNA"/>
</dbReference>
<proteinExistence type="predicted"/>
<feature type="compositionally biased region" description="Basic and acidic residues" evidence="1">
    <location>
        <begin position="29"/>
        <end position="39"/>
    </location>
</feature>
<feature type="region of interest" description="Disordered" evidence="1">
    <location>
        <begin position="1"/>
        <end position="43"/>
    </location>
</feature>
<protein>
    <submittedName>
        <fullName evidence="2">Uncharacterized protein</fullName>
    </submittedName>
</protein>
<evidence type="ECO:0000313" key="2">
    <source>
        <dbReference type="EMBL" id="KKN73761.1"/>
    </source>
</evidence>
<organism evidence="2">
    <name type="scientific">marine sediment metagenome</name>
    <dbReference type="NCBI Taxonomy" id="412755"/>
    <lineage>
        <taxon>unclassified sequences</taxon>
        <taxon>metagenomes</taxon>
        <taxon>ecological metagenomes</taxon>
    </lineage>
</organism>
<comment type="caution">
    <text evidence="2">The sequence shown here is derived from an EMBL/GenBank/DDBJ whole genome shotgun (WGS) entry which is preliminary data.</text>
</comment>